<feature type="non-terminal residue" evidence="1">
    <location>
        <position position="273"/>
    </location>
</feature>
<comment type="caution">
    <text evidence="1">The sequence shown here is derived from an EMBL/GenBank/DDBJ whole genome shotgun (WGS) entry which is preliminary data.</text>
</comment>
<name>X0VA32_9ZZZZ</name>
<evidence type="ECO:0000313" key="1">
    <source>
        <dbReference type="EMBL" id="GAG08207.1"/>
    </source>
</evidence>
<organism evidence="1">
    <name type="scientific">marine sediment metagenome</name>
    <dbReference type="NCBI Taxonomy" id="412755"/>
    <lineage>
        <taxon>unclassified sequences</taxon>
        <taxon>metagenomes</taxon>
        <taxon>ecological metagenomes</taxon>
    </lineage>
</organism>
<reference evidence="1" key="1">
    <citation type="journal article" date="2014" name="Front. Microbiol.">
        <title>High frequency of phylogenetically diverse reductive dehalogenase-homologous genes in deep subseafloor sedimentary metagenomes.</title>
        <authorList>
            <person name="Kawai M."/>
            <person name="Futagami T."/>
            <person name="Toyoda A."/>
            <person name="Takaki Y."/>
            <person name="Nishi S."/>
            <person name="Hori S."/>
            <person name="Arai W."/>
            <person name="Tsubouchi T."/>
            <person name="Morono Y."/>
            <person name="Uchiyama I."/>
            <person name="Ito T."/>
            <person name="Fujiyama A."/>
            <person name="Inagaki F."/>
            <person name="Takami H."/>
        </authorList>
    </citation>
    <scope>NUCLEOTIDE SEQUENCE</scope>
    <source>
        <strain evidence="1">Expedition CK06-06</strain>
    </source>
</reference>
<proteinExistence type="predicted"/>
<protein>
    <submittedName>
        <fullName evidence="1">Uncharacterized protein</fullName>
    </submittedName>
</protein>
<feature type="non-terminal residue" evidence="1">
    <location>
        <position position="1"/>
    </location>
</feature>
<dbReference type="AlphaFoldDB" id="X0VA32"/>
<gene>
    <name evidence="1" type="ORF">S01H1_33071</name>
</gene>
<sequence length="273" mass="31667">LFGERPDMGEGDFMPFHNARLFLPDNMSKRGRENAISVLEGVYQKLEKADETATFGGDIHFASGMASNVGGLYDTINKDIKVNPRISRSDENVFSLLHEYGHKRMYEQMSEAQHQEIKEQFLELRRSGESHMEDIDYASAVQDVLDRLQPGTEVNYIGREKRRKNDPHYQVKSINMYKGQLAIILTRPTRNNDTVDIAYAHNFLDPKKWSIPTLGTERPKQKEKWQVHSDEWFPSQYSETSWHEWWAEMYAFYTHGNLGGDPAAWMKGMLRGD</sequence>
<accession>X0VA32</accession>
<dbReference type="EMBL" id="BARS01020517">
    <property type="protein sequence ID" value="GAG08207.1"/>
    <property type="molecule type" value="Genomic_DNA"/>
</dbReference>